<dbReference type="Proteomes" id="UP001156870">
    <property type="component" value="Unassembled WGS sequence"/>
</dbReference>
<name>A0AA37WLR5_9GAMM</name>
<dbReference type="RefSeq" id="WP_232593347.1">
    <property type="nucleotide sequence ID" value="NZ_BSPD01000029.1"/>
</dbReference>
<evidence type="ECO:0000313" key="2">
    <source>
        <dbReference type="Proteomes" id="UP001156870"/>
    </source>
</evidence>
<reference evidence="1 2" key="1">
    <citation type="journal article" date="2014" name="Int. J. Syst. Evol. Microbiol.">
        <title>Complete genome sequence of Corynebacterium casei LMG S-19264T (=DSM 44701T), isolated from a smear-ripened cheese.</title>
        <authorList>
            <consortium name="US DOE Joint Genome Institute (JGI-PGF)"/>
            <person name="Walter F."/>
            <person name="Albersmeier A."/>
            <person name="Kalinowski J."/>
            <person name="Ruckert C."/>
        </authorList>
    </citation>
    <scope>NUCLEOTIDE SEQUENCE [LARGE SCALE GENOMIC DNA]</scope>
    <source>
        <strain evidence="1 2">NBRC 110095</strain>
    </source>
</reference>
<dbReference type="AlphaFoldDB" id="A0AA37WLR5"/>
<dbReference type="EMBL" id="BSPD01000029">
    <property type="protein sequence ID" value="GLS25310.1"/>
    <property type="molecule type" value="Genomic_DNA"/>
</dbReference>
<evidence type="ECO:0000313" key="1">
    <source>
        <dbReference type="EMBL" id="GLS25310.1"/>
    </source>
</evidence>
<sequence length="156" mass="17654">MPYKFDSKALKILNNKIFGATEKKIGFISENFSDFLEDEASPVEMLQDLAFWLISEVNQSDSDLKMCAQPLYELVKANLERLKALKATSKDVVALFLVEILRCYNFAKHDSNVVREFARDIFPSLGYGVDGDVDYCIINATFGDLTYVDGTVLMKQ</sequence>
<gene>
    <name evidence="1" type="ORF">GCM10007877_10240</name>
</gene>
<keyword evidence="2" id="KW-1185">Reference proteome</keyword>
<proteinExistence type="predicted"/>
<accession>A0AA37WLR5</accession>
<organism evidence="1 2">
    <name type="scientific">Marinibactrum halimedae</name>
    <dbReference type="NCBI Taxonomy" id="1444977"/>
    <lineage>
        <taxon>Bacteria</taxon>
        <taxon>Pseudomonadati</taxon>
        <taxon>Pseudomonadota</taxon>
        <taxon>Gammaproteobacteria</taxon>
        <taxon>Cellvibrionales</taxon>
        <taxon>Cellvibrionaceae</taxon>
        <taxon>Marinibactrum</taxon>
    </lineage>
</organism>
<comment type="caution">
    <text evidence="1">The sequence shown here is derived from an EMBL/GenBank/DDBJ whole genome shotgun (WGS) entry which is preliminary data.</text>
</comment>
<protein>
    <submittedName>
        <fullName evidence="1">Uncharacterized protein</fullName>
    </submittedName>
</protein>